<accession>A0A8J2K6I7</accession>
<sequence>MELLQELLLWSCLFCRKKHSRYGYSIIHAANEASRVSLLSNISLDRPLSGETLDFVEDHQDELVACLKDLKTSRILLEIPALGRRFTNQLAEHSFHESFENELTSEKDEILKQNLIYLASYTNNVDRLQQELLARKVLSFGDFTVAAQHKHPILKAVEMYKAVFKQKDSLGFVIGALKVTGSDYVAEVLIGSFPEAGAELICRISLTEAYSPEFSLKGNPKKYRSLLQIPKERQDILTSITCAYIETKGKTLLKSLEFCQQLTTLKLIDIKLRKEFCSKVDENNNSQYYNSLGDVAAKDDWNIEDIWNMDIDISLKIGGRTVLLVDHIKSRLFSRLENSYTIPENMVQPQGVRNLSLGWCRMSKSSVPFNLSRLHLYSVNFVDSGTKSREDLNVILRNSYSLREFKMWGCVTAQQLWLILRSSCFPPKLKTLAASFVELKIDSEIEPSRNLLENICLFFYKIENEDGFLELIGNCKRISLINFPPYQTPKQEELLQIMQRRKLKQIVFCGCEHSINFEQHFLYFQKEVVERIKDEKNFMMFTQNKLWNSKPLNKSDIMEHLHSKFSFEVLYSIEAFQQHEILSCLWK</sequence>
<evidence type="ECO:0000313" key="2">
    <source>
        <dbReference type="Proteomes" id="UP000708208"/>
    </source>
</evidence>
<dbReference type="EMBL" id="CAJVCH010076839">
    <property type="protein sequence ID" value="CAG7721089.1"/>
    <property type="molecule type" value="Genomic_DNA"/>
</dbReference>
<keyword evidence="2" id="KW-1185">Reference proteome</keyword>
<reference evidence="1" key="1">
    <citation type="submission" date="2021-06" db="EMBL/GenBank/DDBJ databases">
        <authorList>
            <person name="Hodson N. C."/>
            <person name="Mongue J. A."/>
            <person name="Jaron S. K."/>
        </authorList>
    </citation>
    <scope>NUCLEOTIDE SEQUENCE</scope>
</reference>
<organism evidence="1 2">
    <name type="scientific">Allacma fusca</name>
    <dbReference type="NCBI Taxonomy" id="39272"/>
    <lineage>
        <taxon>Eukaryota</taxon>
        <taxon>Metazoa</taxon>
        <taxon>Ecdysozoa</taxon>
        <taxon>Arthropoda</taxon>
        <taxon>Hexapoda</taxon>
        <taxon>Collembola</taxon>
        <taxon>Symphypleona</taxon>
        <taxon>Sminthuridae</taxon>
        <taxon>Allacma</taxon>
    </lineage>
</organism>
<name>A0A8J2K6I7_9HEXA</name>
<dbReference type="AlphaFoldDB" id="A0A8J2K6I7"/>
<gene>
    <name evidence="1" type="ORF">AFUS01_LOCUS10337</name>
</gene>
<comment type="caution">
    <text evidence="1">The sequence shown here is derived from an EMBL/GenBank/DDBJ whole genome shotgun (WGS) entry which is preliminary data.</text>
</comment>
<evidence type="ECO:0000313" key="1">
    <source>
        <dbReference type="EMBL" id="CAG7721089.1"/>
    </source>
</evidence>
<dbReference type="Proteomes" id="UP000708208">
    <property type="component" value="Unassembled WGS sequence"/>
</dbReference>
<proteinExistence type="predicted"/>
<protein>
    <submittedName>
        <fullName evidence="1">Uncharacterized protein</fullName>
    </submittedName>
</protein>